<evidence type="ECO:0000313" key="2">
    <source>
        <dbReference type="Proteomes" id="UP000231456"/>
    </source>
</evidence>
<dbReference type="Proteomes" id="UP000231456">
    <property type="component" value="Unassembled WGS sequence"/>
</dbReference>
<proteinExistence type="predicted"/>
<comment type="caution">
    <text evidence="1">The sequence shown here is derived from an EMBL/GenBank/DDBJ whole genome shotgun (WGS) entry which is preliminary data.</text>
</comment>
<dbReference type="AlphaFoldDB" id="A0A2M8FA65"/>
<protein>
    <submittedName>
        <fullName evidence="1">Uncharacterized protein</fullName>
    </submittedName>
</protein>
<name>A0A2M8FA65_9BACT</name>
<sequence length="144" mass="16926">ITPQRGGELDPGEIKNNYMDIFFKERPTDDLVKRYISKLEEYLDAHDVLISIEIKDHPFGPMVSTFNGAEIAKTYFWLGQVSIECERFGKISMRPPRFGLKEGISDKEIWIDAYQIQNEMYSNNSEFPARDDDYWKLWSNHLPQ</sequence>
<evidence type="ECO:0000313" key="1">
    <source>
        <dbReference type="EMBL" id="PJC52625.1"/>
    </source>
</evidence>
<gene>
    <name evidence="1" type="ORF">CO030_01875</name>
</gene>
<feature type="non-terminal residue" evidence="1">
    <location>
        <position position="1"/>
    </location>
</feature>
<reference evidence="2" key="1">
    <citation type="submission" date="2017-09" db="EMBL/GenBank/DDBJ databases">
        <title>Depth-based differentiation of microbial function through sediment-hosted aquifers and enrichment of novel symbionts in the deep terrestrial subsurface.</title>
        <authorList>
            <person name="Probst A.J."/>
            <person name="Ladd B."/>
            <person name="Jarett J.K."/>
            <person name="Geller-Mcgrath D.E."/>
            <person name="Sieber C.M.K."/>
            <person name="Emerson J.B."/>
            <person name="Anantharaman K."/>
            <person name="Thomas B.C."/>
            <person name="Malmstrom R."/>
            <person name="Stieglmeier M."/>
            <person name="Klingl A."/>
            <person name="Woyke T."/>
            <person name="Ryan C.M."/>
            <person name="Banfield J.F."/>
        </authorList>
    </citation>
    <scope>NUCLEOTIDE SEQUENCE [LARGE SCALE GENOMIC DNA]</scope>
</reference>
<accession>A0A2M8FA65</accession>
<organism evidence="1 2">
    <name type="scientific">Candidatus Magasanikbacteria bacterium CG_4_9_14_0_2_um_filter_42_11</name>
    <dbReference type="NCBI Taxonomy" id="1974643"/>
    <lineage>
        <taxon>Bacteria</taxon>
        <taxon>Candidatus Magasanikiibacteriota</taxon>
    </lineage>
</organism>
<dbReference type="EMBL" id="PFRH01000064">
    <property type="protein sequence ID" value="PJC52625.1"/>
    <property type="molecule type" value="Genomic_DNA"/>
</dbReference>